<evidence type="ECO:0000259" key="4">
    <source>
        <dbReference type="Pfam" id="PF00589"/>
    </source>
</evidence>
<dbReference type="InterPro" id="IPR035386">
    <property type="entry name" value="Arm-DNA-bind_5"/>
</dbReference>
<name>A0A554VDZ4_9FLAO</name>
<dbReference type="EMBL" id="VLNR01000064">
    <property type="protein sequence ID" value="TSE05207.1"/>
    <property type="molecule type" value="Genomic_DNA"/>
</dbReference>
<organism evidence="7 8">
    <name type="scientific">Aquimarina algiphila</name>
    <dbReference type="NCBI Taxonomy" id="2047982"/>
    <lineage>
        <taxon>Bacteria</taxon>
        <taxon>Pseudomonadati</taxon>
        <taxon>Bacteroidota</taxon>
        <taxon>Flavobacteriia</taxon>
        <taxon>Flavobacteriales</taxon>
        <taxon>Flavobacteriaceae</taxon>
        <taxon>Aquimarina</taxon>
    </lineage>
</organism>
<evidence type="ECO:0000259" key="5">
    <source>
        <dbReference type="Pfam" id="PF13102"/>
    </source>
</evidence>
<dbReference type="GO" id="GO:0003677">
    <property type="term" value="F:DNA binding"/>
    <property type="evidence" value="ECO:0007669"/>
    <property type="project" value="UniProtKB-KW"/>
</dbReference>
<evidence type="ECO:0000259" key="6">
    <source>
        <dbReference type="Pfam" id="PF17293"/>
    </source>
</evidence>
<dbReference type="GO" id="GO:0015074">
    <property type="term" value="P:DNA integration"/>
    <property type="evidence" value="ECO:0007669"/>
    <property type="project" value="InterPro"/>
</dbReference>
<dbReference type="InterPro" id="IPR011010">
    <property type="entry name" value="DNA_brk_join_enz"/>
</dbReference>
<dbReference type="InterPro" id="IPR025269">
    <property type="entry name" value="SAM-like_dom"/>
</dbReference>
<dbReference type="Proteomes" id="UP000318833">
    <property type="component" value="Unassembled WGS sequence"/>
</dbReference>
<proteinExistence type="inferred from homology"/>
<keyword evidence="2" id="KW-0238">DNA-binding</keyword>
<dbReference type="SUPFAM" id="SSF56349">
    <property type="entry name" value="DNA breaking-rejoining enzymes"/>
    <property type="match status" value="1"/>
</dbReference>
<protein>
    <submittedName>
        <fullName evidence="7">Site-specific integrase</fullName>
    </submittedName>
</protein>
<evidence type="ECO:0000256" key="1">
    <source>
        <dbReference type="ARBA" id="ARBA00008857"/>
    </source>
</evidence>
<dbReference type="GO" id="GO:0006310">
    <property type="term" value="P:DNA recombination"/>
    <property type="evidence" value="ECO:0007669"/>
    <property type="project" value="UniProtKB-KW"/>
</dbReference>
<dbReference type="AlphaFoldDB" id="A0A554VDZ4"/>
<comment type="caution">
    <text evidence="7">The sequence shown here is derived from an EMBL/GenBank/DDBJ whole genome shotgun (WGS) entry which is preliminary data.</text>
</comment>
<evidence type="ECO:0000313" key="7">
    <source>
        <dbReference type="EMBL" id="TSE05207.1"/>
    </source>
</evidence>
<dbReference type="Gene3D" id="1.10.443.10">
    <property type="entry name" value="Intergrase catalytic core"/>
    <property type="match status" value="1"/>
</dbReference>
<gene>
    <name evidence="7" type="ORF">FOF46_23375</name>
</gene>
<dbReference type="RefSeq" id="WP_143918132.1">
    <property type="nucleotide sequence ID" value="NZ_CANMXV010000097.1"/>
</dbReference>
<dbReference type="Pfam" id="PF13102">
    <property type="entry name" value="Phage_int_SAM_5"/>
    <property type="match status" value="1"/>
</dbReference>
<comment type="similarity">
    <text evidence="1">Belongs to the 'phage' integrase family.</text>
</comment>
<dbReference type="Pfam" id="PF00589">
    <property type="entry name" value="Phage_integrase"/>
    <property type="match status" value="1"/>
</dbReference>
<dbReference type="PANTHER" id="PTHR30349:SF64">
    <property type="entry name" value="PROPHAGE INTEGRASE INTD-RELATED"/>
    <property type="match status" value="1"/>
</dbReference>
<dbReference type="InterPro" id="IPR002104">
    <property type="entry name" value="Integrase_catalytic"/>
</dbReference>
<reference evidence="7 8" key="1">
    <citation type="submission" date="2019-07" db="EMBL/GenBank/DDBJ databases">
        <title>The draft genome sequence of Aquimarina algiphila M91.</title>
        <authorList>
            <person name="Meng X."/>
        </authorList>
    </citation>
    <scope>NUCLEOTIDE SEQUENCE [LARGE SCALE GENOMIC DNA]</scope>
    <source>
        <strain evidence="7 8">M91</strain>
    </source>
</reference>
<dbReference type="InterPro" id="IPR050090">
    <property type="entry name" value="Tyrosine_recombinase_XerCD"/>
</dbReference>
<evidence type="ECO:0000256" key="3">
    <source>
        <dbReference type="ARBA" id="ARBA00023172"/>
    </source>
</evidence>
<dbReference type="Gene3D" id="1.10.150.130">
    <property type="match status" value="1"/>
</dbReference>
<keyword evidence="8" id="KW-1185">Reference proteome</keyword>
<sequence length="394" mass="46826">MKATIRLHTSDRKKSRTYPIIVNVSHKGKRNRKQIGISIPEDWDDNKKFPLPTHPDYDNLYVTISMIKAKSQTSNFMNLNDVKEAITLLVNENDQKKINFIDFCQKKIDHLNSINRDGTAYVYQSVLNDFKIFKGSCNIDEINTSLIEKYKEYRKSNKFSNSGIKTYIGMLKTMYNSCCRINAIPNLRPFEGVVKDLPHSRRRAKNVYLDTKTILKLEKIDTKFKTHQRAIDLTLLQFYLGGQYLIDIYYLQKNQINKQRAFFKRIKLGDKAEEFDVKIFKKAQDIIDKYKSEDSEFLFPWNKDKKRYRVFYQKHRENLRRVFEKYELETLPKNDPILTRSPRHTFATIGKFKGIDVDIIREIMGHERNDMDTVYKDKFPQKVKDKAHWEIIKT</sequence>
<evidence type="ECO:0000256" key="2">
    <source>
        <dbReference type="ARBA" id="ARBA00023125"/>
    </source>
</evidence>
<dbReference type="PANTHER" id="PTHR30349">
    <property type="entry name" value="PHAGE INTEGRASE-RELATED"/>
    <property type="match status" value="1"/>
</dbReference>
<accession>A0A554VDZ4</accession>
<feature type="domain" description="Phage integrase SAM-like" evidence="5">
    <location>
        <begin position="99"/>
        <end position="180"/>
    </location>
</feature>
<dbReference type="InterPro" id="IPR010998">
    <property type="entry name" value="Integrase_recombinase_N"/>
</dbReference>
<evidence type="ECO:0000313" key="8">
    <source>
        <dbReference type="Proteomes" id="UP000318833"/>
    </source>
</evidence>
<feature type="domain" description="Arm DNA-binding" evidence="6">
    <location>
        <begin position="12"/>
        <end position="70"/>
    </location>
</feature>
<dbReference type="OrthoDB" id="1094492at2"/>
<keyword evidence="3" id="KW-0233">DNA recombination</keyword>
<feature type="domain" description="Tyr recombinase" evidence="4">
    <location>
        <begin position="247"/>
        <end position="379"/>
    </location>
</feature>
<dbReference type="InterPro" id="IPR013762">
    <property type="entry name" value="Integrase-like_cat_sf"/>
</dbReference>
<dbReference type="Pfam" id="PF17293">
    <property type="entry name" value="Arm-DNA-bind_5"/>
    <property type="match status" value="1"/>
</dbReference>